<keyword evidence="9" id="KW-1185">Reference proteome</keyword>
<dbReference type="Pfam" id="PF00557">
    <property type="entry name" value="Peptidase_M24"/>
    <property type="match status" value="1"/>
</dbReference>
<keyword evidence="3 5" id="KW-0479">Metal-binding</keyword>
<evidence type="ECO:0000256" key="6">
    <source>
        <dbReference type="RuleBase" id="RU003653"/>
    </source>
</evidence>
<keyword evidence="4 5" id="KW-0378">Hydrolase</keyword>
<dbReference type="HAMAP" id="MF_01974">
    <property type="entry name" value="MetAP_1"/>
    <property type="match status" value="1"/>
</dbReference>
<dbReference type="Gene3D" id="3.90.230.10">
    <property type="entry name" value="Creatinase/methionine aminopeptidase superfamily"/>
    <property type="match status" value="1"/>
</dbReference>
<feature type="binding site" evidence="5">
    <location>
        <position position="279"/>
    </location>
    <ligand>
        <name>a divalent metal cation</name>
        <dbReference type="ChEBI" id="CHEBI:60240"/>
        <label>2</label>
        <note>catalytic</note>
    </ligand>
</feature>
<evidence type="ECO:0000256" key="4">
    <source>
        <dbReference type="ARBA" id="ARBA00022801"/>
    </source>
</evidence>
<feature type="binding site" evidence="5">
    <location>
        <position position="247"/>
    </location>
    <ligand>
        <name>a divalent metal cation</name>
        <dbReference type="ChEBI" id="CHEBI:60240"/>
        <label>2</label>
        <note>catalytic</note>
    </ligand>
</feature>
<dbReference type="PANTHER" id="PTHR43330:SF8">
    <property type="entry name" value="METHIONINE AMINOPEPTIDASE 1D, MITOCHONDRIAL"/>
    <property type="match status" value="1"/>
</dbReference>
<dbReference type="PANTHER" id="PTHR43330">
    <property type="entry name" value="METHIONINE AMINOPEPTIDASE"/>
    <property type="match status" value="1"/>
</dbReference>
<evidence type="ECO:0000256" key="5">
    <source>
        <dbReference type="HAMAP-Rule" id="MF_03174"/>
    </source>
</evidence>
<comment type="cofactor">
    <cofactor evidence="5">
        <name>Co(2+)</name>
        <dbReference type="ChEBI" id="CHEBI:48828"/>
    </cofactor>
    <cofactor evidence="5">
        <name>Zn(2+)</name>
        <dbReference type="ChEBI" id="CHEBI:29105"/>
    </cofactor>
    <cofactor evidence="5">
        <name>Mn(2+)</name>
        <dbReference type="ChEBI" id="CHEBI:29035"/>
    </cofactor>
    <cofactor evidence="5">
        <name>Fe(2+)</name>
        <dbReference type="ChEBI" id="CHEBI:29033"/>
    </cofactor>
    <text evidence="5">Binds 2 divalent metal cations per subunit. Has a high-affinity and a low affinity metal-binding site. The true nature of the physiological cofactor is under debate. The enzyme is active with cobalt, zinc, manganese or divalent iron ions. Most likely, methionine aminopeptidases function as mononuclear Fe(2+)-metalloproteases under physiological conditions, and the catalytically relevant metal-binding site has been assigned to the histidine-containing high-affinity site.</text>
</comment>
<gene>
    <name evidence="8" type="ORF">V1264_001696</name>
</gene>
<dbReference type="SUPFAM" id="SSF55920">
    <property type="entry name" value="Creatinase/aminopeptidase"/>
    <property type="match status" value="1"/>
</dbReference>
<dbReference type="PRINTS" id="PR00599">
    <property type="entry name" value="MAPEPTIDASE"/>
</dbReference>
<organism evidence="8 9">
    <name type="scientific">Littorina saxatilis</name>
    <dbReference type="NCBI Taxonomy" id="31220"/>
    <lineage>
        <taxon>Eukaryota</taxon>
        <taxon>Metazoa</taxon>
        <taxon>Spiralia</taxon>
        <taxon>Lophotrochozoa</taxon>
        <taxon>Mollusca</taxon>
        <taxon>Gastropoda</taxon>
        <taxon>Caenogastropoda</taxon>
        <taxon>Littorinimorpha</taxon>
        <taxon>Littorinoidea</taxon>
        <taxon>Littorinidae</taxon>
        <taxon>Littorina</taxon>
    </lineage>
</organism>
<feature type="binding site" evidence="5">
    <location>
        <position position="156"/>
    </location>
    <ligand>
        <name>substrate</name>
    </ligand>
</feature>
<accession>A0AAN9GR67</accession>
<dbReference type="GO" id="GO:0046872">
    <property type="term" value="F:metal ion binding"/>
    <property type="evidence" value="ECO:0007669"/>
    <property type="project" value="UniProtKB-UniRule"/>
</dbReference>
<dbReference type="Proteomes" id="UP001374579">
    <property type="component" value="Unassembled WGS sequence"/>
</dbReference>
<feature type="binding site" evidence="5">
    <location>
        <position position="173"/>
    </location>
    <ligand>
        <name>a divalent metal cation</name>
        <dbReference type="ChEBI" id="CHEBI:60240"/>
        <label>1</label>
    </ligand>
</feature>
<keyword evidence="2 5" id="KW-0645">Protease</keyword>
<protein>
    <recommendedName>
        <fullName evidence="6">Methionine aminopeptidase</fullName>
        <ecNumber evidence="6">3.4.11.18</ecNumber>
    </recommendedName>
</protein>
<dbReference type="EC" id="3.4.11.18" evidence="6"/>
<evidence type="ECO:0000256" key="3">
    <source>
        <dbReference type="ARBA" id="ARBA00022723"/>
    </source>
</evidence>
<comment type="similarity">
    <text evidence="5">Belongs to the peptidase M24A family. Methionine aminopeptidase type 1 subfamily.</text>
</comment>
<dbReference type="AlphaFoldDB" id="A0AAN9GR67"/>
<evidence type="ECO:0000256" key="1">
    <source>
        <dbReference type="ARBA" id="ARBA00022438"/>
    </source>
</evidence>
<comment type="function">
    <text evidence="6">Cotranslationally removes the N-terminal methionine from nascent proteins. The N-terminal methionine is often cleaved when the second residue in the primary sequence is small and uncharged (Met-Ala-, Cys, Gly, Pro, Ser, Thr, or Val).</text>
</comment>
<feature type="domain" description="Peptidase M24" evidence="7">
    <location>
        <begin position="91"/>
        <end position="316"/>
    </location>
</feature>
<sequence length="325" mass="35456">MMVLTYSCMRRLCSLASQWCHQSRSECRRRLSIAAFLHSFKKRHYHIVSPGHVSPLRKVPESIPKPLYALNGSDDVVPREAEVKSAVQIAGMRRACALAASLLQFAGSYLQVGMTTDEVDRAVHEKCLARGAYPSPLLYKGYPKSICTSVNNVACHGIPDDRPLCDGDIVNVDITVFYEGFHGDTSATFLIGHVDEAGQKLVEVARRCRDAGVAVCRPGTNLRGIGKAISKCAEAEGCSVIPEFCGHGIGEYFHGPPDIIHIDYATTGKMRAGMTFTIEPIVCEGLPDFKILSDKWTAVSSDNSRSAQFEHTVLITPSGVEVLTL</sequence>
<feature type="binding site" evidence="5">
    <location>
        <position position="184"/>
    </location>
    <ligand>
        <name>a divalent metal cation</name>
        <dbReference type="ChEBI" id="CHEBI:60240"/>
        <label>1</label>
    </ligand>
</feature>
<proteinExistence type="inferred from homology"/>
<dbReference type="GO" id="GO:0006508">
    <property type="term" value="P:proteolysis"/>
    <property type="evidence" value="ECO:0007669"/>
    <property type="project" value="UniProtKB-KW"/>
</dbReference>
<dbReference type="CDD" id="cd01086">
    <property type="entry name" value="MetAP1"/>
    <property type="match status" value="1"/>
</dbReference>
<dbReference type="EMBL" id="JBAMIC010000001">
    <property type="protein sequence ID" value="KAK7115910.1"/>
    <property type="molecule type" value="Genomic_DNA"/>
</dbReference>
<dbReference type="InterPro" id="IPR036005">
    <property type="entry name" value="Creatinase/aminopeptidase-like"/>
</dbReference>
<dbReference type="InterPro" id="IPR002467">
    <property type="entry name" value="Pept_M24A_MAP1"/>
</dbReference>
<feature type="binding site" evidence="5">
    <location>
        <position position="310"/>
    </location>
    <ligand>
        <name>a divalent metal cation</name>
        <dbReference type="ChEBI" id="CHEBI:60240"/>
        <label>2</label>
        <note>catalytic</note>
    </ligand>
</feature>
<keyword evidence="1 5" id="KW-0031">Aminopeptidase</keyword>
<name>A0AAN9GR67_9CAEN</name>
<dbReference type="NCBIfam" id="TIGR00500">
    <property type="entry name" value="met_pdase_I"/>
    <property type="match status" value="1"/>
</dbReference>
<evidence type="ECO:0000259" key="7">
    <source>
        <dbReference type="Pfam" id="PF00557"/>
    </source>
</evidence>
<comment type="catalytic activity">
    <reaction evidence="5 6">
        <text>Release of N-terminal amino acids, preferentially methionine, from peptides and arylamides.</text>
        <dbReference type="EC" id="3.4.11.18"/>
    </reaction>
</comment>
<dbReference type="InterPro" id="IPR000994">
    <property type="entry name" value="Pept_M24"/>
</dbReference>
<dbReference type="GO" id="GO:0070006">
    <property type="term" value="F:metalloaminopeptidase activity"/>
    <property type="evidence" value="ECO:0007669"/>
    <property type="project" value="UniProtKB-UniRule"/>
</dbReference>
<feature type="binding site" evidence="5">
    <location>
        <position position="254"/>
    </location>
    <ligand>
        <name>substrate</name>
    </ligand>
</feature>
<reference evidence="8 9" key="1">
    <citation type="submission" date="2024-02" db="EMBL/GenBank/DDBJ databases">
        <title>Chromosome-scale genome assembly of the rough periwinkle Littorina saxatilis.</title>
        <authorList>
            <person name="De Jode A."/>
            <person name="Faria R."/>
            <person name="Formenti G."/>
            <person name="Sims Y."/>
            <person name="Smith T.P."/>
            <person name="Tracey A."/>
            <person name="Wood J.M.D."/>
            <person name="Zagrodzka Z.B."/>
            <person name="Johannesson K."/>
            <person name="Butlin R.K."/>
            <person name="Leder E.H."/>
        </authorList>
    </citation>
    <scope>NUCLEOTIDE SEQUENCE [LARGE SCALE GENOMIC DNA]</scope>
    <source>
        <strain evidence="8">Snail1</strain>
        <tissue evidence="8">Muscle</tissue>
    </source>
</reference>
<comment type="caution">
    <text evidence="8">The sequence shown here is derived from an EMBL/GenBank/DDBJ whole genome shotgun (WGS) entry which is preliminary data.</text>
</comment>
<dbReference type="GO" id="GO:0004239">
    <property type="term" value="F:initiator methionyl aminopeptidase activity"/>
    <property type="evidence" value="ECO:0007669"/>
    <property type="project" value="UniProtKB-UniRule"/>
</dbReference>
<feature type="binding site" evidence="5">
    <location>
        <position position="310"/>
    </location>
    <ligand>
        <name>a divalent metal cation</name>
        <dbReference type="ChEBI" id="CHEBI:60240"/>
        <label>1</label>
    </ligand>
</feature>
<dbReference type="InterPro" id="IPR001714">
    <property type="entry name" value="Pept_M24_MAP"/>
</dbReference>
<evidence type="ECO:0000313" key="8">
    <source>
        <dbReference type="EMBL" id="KAK7115910.1"/>
    </source>
</evidence>
<evidence type="ECO:0000313" key="9">
    <source>
        <dbReference type="Proteomes" id="UP001374579"/>
    </source>
</evidence>
<feature type="binding site" evidence="5">
    <location>
        <position position="184"/>
    </location>
    <ligand>
        <name>a divalent metal cation</name>
        <dbReference type="ChEBI" id="CHEBI:60240"/>
        <label>2</label>
        <note>catalytic</note>
    </ligand>
</feature>
<evidence type="ECO:0000256" key="2">
    <source>
        <dbReference type="ARBA" id="ARBA00022670"/>
    </source>
</evidence>